<protein>
    <recommendedName>
        <fullName evidence="3">YD repeat-containing protein</fullName>
    </recommendedName>
</protein>
<dbReference type="KEGG" id="mur:EQY75_07160"/>
<name>A0A411E9L1_9FLAO</name>
<sequence length="305" mass="35640">MKIQIVFLAFVVCSAFGQEPRVFTTEDFDLLGQVKSCLVITDYGKEAFEFDRKGLLTKVTTIYSDTDYDISYYKYSRGLLKEKRLENYREDSLDRQTSLAHVYSIDTLLNKVVKESVYSYQREFLDQFQYKYDTTGNLIAVIRTTNEGIDDTQITYDTLRGEITKTINVNGITEHSLRTAEKEVKGQLLRVELEKKYLKGEPYKATESFKDTLGRTLREINFDYDEEKSGFAKSGEVSYIYEEQGFLKTKIQKTNNSEKKQEYIYQFDGHEPSNWIKMIITPDNQYTTRRITYYKDDPPETDGEG</sequence>
<accession>A0A411E9L1</accession>
<dbReference type="AlphaFoldDB" id="A0A411E9L1"/>
<dbReference type="Proteomes" id="UP000290889">
    <property type="component" value="Chromosome"/>
</dbReference>
<evidence type="ECO:0000313" key="2">
    <source>
        <dbReference type="Proteomes" id="UP000290889"/>
    </source>
</evidence>
<evidence type="ECO:0000313" key="1">
    <source>
        <dbReference type="EMBL" id="QBA64328.1"/>
    </source>
</evidence>
<dbReference type="RefSeq" id="WP_129604324.1">
    <property type="nucleotide sequence ID" value="NZ_CP035544.1"/>
</dbReference>
<evidence type="ECO:0008006" key="3">
    <source>
        <dbReference type="Google" id="ProtNLM"/>
    </source>
</evidence>
<proteinExistence type="predicted"/>
<dbReference type="OrthoDB" id="1414892at2"/>
<reference evidence="1 2" key="1">
    <citation type="submission" date="2019-01" db="EMBL/GenBank/DDBJ databases">
        <title>Muriicola soli sp. nov., isolated from soil.</title>
        <authorList>
            <person name="Kang H.J."/>
            <person name="Kim S.B."/>
        </authorList>
    </citation>
    <scope>NUCLEOTIDE SEQUENCE [LARGE SCALE GENOMIC DNA]</scope>
    <source>
        <strain evidence="1 2">MMS17-SY002</strain>
    </source>
</reference>
<dbReference type="EMBL" id="CP035544">
    <property type="protein sequence ID" value="QBA64328.1"/>
    <property type="molecule type" value="Genomic_DNA"/>
</dbReference>
<organism evidence="1 2">
    <name type="scientific">Muriicola soli</name>
    <dbReference type="NCBI Taxonomy" id="2507538"/>
    <lineage>
        <taxon>Bacteria</taxon>
        <taxon>Pseudomonadati</taxon>
        <taxon>Bacteroidota</taxon>
        <taxon>Flavobacteriia</taxon>
        <taxon>Flavobacteriales</taxon>
        <taxon>Flavobacteriaceae</taxon>
        <taxon>Muriicola</taxon>
    </lineage>
</organism>
<keyword evidence="2" id="KW-1185">Reference proteome</keyword>
<gene>
    <name evidence="1" type="ORF">EQY75_07160</name>
</gene>